<gene>
    <name evidence="3" type="ORF">IE37_02922</name>
</gene>
<reference evidence="3 4" key="1">
    <citation type="submission" date="2018-05" db="EMBL/GenBank/DDBJ databases">
        <title>The Hungate 1000. A catalogue of reference genomes from the rumen microbiome.</title>
        <authorList>
            <person name="Kelly W."/>
        </authorList>
    </citation>
    <scope>NUCLEOTIDE SEQUENCE [LARGE SCALE GENOMIC DNA]</scope>
    <source>
        <strain evidence="3 4">SAb67</strain>
    </source>
</reference>
<dbReference type="Proteomes" id="UP000245720">
    <property type="component" value="Unassembled WGS sequence"/>
</dbReference>
<feature type="transmembrane region" description="Helical" evidence="1">
    <location>
        <begin position="29"/>
        <end position="47"/>
    </location>
</feature>
<organism evidence="3 4">
    <name type="scientific">Ruminococcus flavefaciens</name>
    <dbReference type="NCBI Taxonomy" id="1265"/>
    <lineage>
        <taxon>Bacteria</taxon>
        <taxon>Bacillati</taxon>
        <taxon>Bacillota</taxon>
        <taxon>Clostridia</taxon>
        <taxon>Eubacteriales</taxon>
        <taxon>Oscillospiraceae</taxon>
        <taxon>Ruminococcus</taxon>
    </lineage>
</organism>
<dbReference type="Pfam" id="PF14317">
    <property type="entry name" value="YcxB"/>
    <property type="match status" value="1"/>
</dbReference>
<keyword evidence="1" id="KW-0472">Membrane</keyword>
<dbReference type="OrthoDB" id="2087259at2"/>
<evidence type="ECO:0000313" key="3">
    <source>
        <dbReference type="EMBL" id="PWJ10564.1"/>
    </source>
</evidence>
<dbReference type="InterPro" id="IPR025588">
    <property type="entry name" value="YcxB-like_C"/>
</dbReference>
<accession>A0A315XV36</accession>
<keyword evidence="1" id="KW-1133">Transmembrane helix</keyword>
<feature type="transmembrane region" description="Helical" evidence="1">
    <location>
        <begin position="59"/>
        <end position="80"/>
    </location>
</feature>
<sequence>MVRARVTYNDNHLKALYSLTKTPYIIKKLISDGLWLAASLIAGIWLVKYEIRYRINTDYFFIALAFTVAMLRAWDIIKLLSSDKGELKLLPYPCSTEIIFGGEVLESFKLAENFTVHKTYPYGTINKAVETMNYFFIFVEANKAFIIHKSELTEGSVPELEHFLSARFGDRFIDKRSVKI</sequence>
<evidence type="ECO:0000259" key="2">
    <source>
        <dbReference type="Pfam" id="PF14317"/>
    </source>
</evidence>
<dbReference type="RefSeq" id="WP_109727618.1">
    <property type="nucleotide sequence ID" value="NZ_QGDI01000013.1"/>
</dbReference>
<name>A0A315XV36_RUMFL</name>
<comment type="caution">
    <text evidence="3">The sequence shown here is derived from an EMBL/GenBank/DDBJ whole genome shotgun (WGS) entry which is preliminary data.</text>
</comment>
<dbReference type="AlphaFoldDB" id="A0A315XV36"/>
<proteinExistence type="predicted"/>
<keyword evidence="1" id="KW-0812">Transmembrane</keyword>
<dbReference type="EMBL" id="QGDI01000013">
    <property type="protein sequence ID" value="PWJ10564.1"/>
    <property type="molecule type" value="Genomic_DNA"/>
</dbReference>
<evidence type="ECO:0000313" key="4">
    <source>
        <dbReference type="Proteomes" id="UP000245720"/>
    </source>
</evidence>
<protein>
    <recommendedName>
        <fullName evidence="2">YcxB-like C-terminal domain-containing protein</fullName>
    </recommendedName>
</protein>
<feature type="domain" description="YcxB-like C-terminal" evidence="2">
    <location>
        <begin position="119"/>
        <end position="164"/>
    </location>
</feature>
<evidence type="ECO:0000256" key="1">
    <source>
        <dbReference type="SAM" id="Phobius"/>
    </source>
</evidence>